<protein>
    <recommendedName>
        <fullName evidence="6">Leucine carboxyl methyltransferase</fullName>
    </recommendedName>
</protein>
<name>A0A1G2EJ43_9BACT</name>
<evidence type="ECO:0000256" key="3">
    <source>
        <dbReference type="SAM" id="MobiDB-lite"/>
    </source>
</evidence>
<dbReference type="GO" id="GO:0008168">
    <property type="term" value="F:methyltransferase activity"/>
    <property type="evidence" value="ECO:0007669"/>
    <property type="project" value="UniProtKB-KW"/>
</dbReference>
<keyword evidence="1" id="KW-0489">Methyltransferase</keyword>
<reference evidence="4 5" key="1">
    <citation type="journal article" date="2016" name="Nat. Commun.">
        <title>Thousands of microbial genomes shed light on interconnected biogeochemical processes in an aquifer system.</title>
        <authorList>
            <person name="Anantharaman K."/>
            <person name="Brown C.T."/>
            <person name="Hug L.A."/>
            <person name="Sharon I."/>
            <person name="Castelle C.J."/>
            <person name="Probst A.J."/>
            <person name="Thomas B.C."/>
            <person name="Singh A."/>
            <person name="Wilkins M.J."/>
            <person name="Karaoz U."/>
            <person name="Brodie E.L."/>
            <person name="Williams K.H."/>
            <person name="Hubbard S.S."/>
            <person name="Banfield J.F."/>
        </authorList>
    </citation>
    <scope>NUCLEOTIDE SEQUENCE [LARGE SCALE GENOMIC DNA]</scope>
</reference>
<evidence type="ECO:0008006" key="6">
    <source>
        <dbReference type="Google" id="ProtNLM"/>
    </source>
</evidence>
<evidence type="ECO:0000256" key="1">
    <source>
        <dbReference type="ARBA" id="ARBA00022603"/>
    </source>
</evidence>
<dbReference type="AlphaFoldDB" id="A0A1G2EJ43"/>
<evidence type="ECO:0000313" key="5">
    <source>
        <dbReference type="Proteomes" id="UP000179122"/>
    </source>
</evidence>
<dbReference type="EMBL" id="MHML01000040">
    <property type="protein sequence ID" value="OGZ25803.1"/>
    <property type="molecule type" value="Genomic_DNA"/>
</dbReference>
<proteinExistence type="predicted"/>
<dbReference type="SUPFAM" id="SSF53335">
    <property type="entry name" value="S-adenosyl-L-methionine-dependent methyltransferases"/>
    <property type="match status" value="1"/>
</dbReference>
<dbReference type="Proteomes" id="UP000179122">
    <property type="component" value="Unassembled WGS sequence"/>
</dbReference>
<dbReference type="InterPro" id="IPR029063">
    <property type="entry name" value="SAM-dependent_MTases_sf"/>
</dbReference>
<feature type="region of interest" description="Disordered" evidence="3">
    <location>
        <begin position="305"/>
        <end position="326"/>
    </location>
</feature>
<comment type="caution">
    <text evidence="4">The sequence shown here is derived from an EMBL/GenBank/DDBJ whole genome shotgun (WGS) entry which is preliminary data.</text>
</comment>
<gene>
    <name evidence="4" type="ORF">A3F95_00160</name>
</gene>
<dbReference type="GO" id="GO:0032259">
    <property type="term" value="P:methylation"/>
    <property type="evidence" value="ECO:0007669"/>
    <property type="project" value="UniProtKB-KW"/>
</dbReference>
<evidence type="ECO:0000256" key="2">
    <source>
        <dbReference type="ARBA" id="ARBA00022679"/>
    </source>
</evidence>
<keyword evidence="2" id="KW-0808">Transferase</keyword>
<dbReference type="InterPro" id="IPR007213">
    <property type="entry name" value="Ppm1/Ppm2/Tcmp"/>
</dbReference>
<sequence length="350" mass="40294">MKQNFSPEQISSFEESRRLSDEELLKNGAYYLDRGPEESPQLILTEGQIADAKQEMSREILKTSFGTCQELGEYSDIPFAKELSSGLNLEEEERIKSGMPFLVELRYKCSDRLLRQLIEERGIKQVVELASGFMPHALNLAEDYPDLKYIEVDYGARIKEKIAQTIKPDIDRISYIEGNLLAEKTQNEIQTKLSSGPVAIFSEGLMMYLSEEDRAKLGSFVKEILTQHGGVFFFEDNTTFNPDFRQRIGPIIAQLHKKLASAGKTSTHQKSWTQQQVTQEFETMGFDIERMAERDVSLSLDKYPYRDPTKDPAIQEQEADEGKKLTREEMEKIITDAEETFRMWVLRLKK</sequence>
<organism evidence="4 5">
    <name type="scientific">Candidatus Nealsonbacteria bacterium RIFCSPLOWO2_12_FULL_39_31</name>
    <dbReference type="NCBI Taxonomy" id="1801676"/>
    <lineage>
        <taxon>Bacteria</taxon>
        <taxon>Candidatus Nealsoniibacteriota</taxon>
    </lineage>
</organism>
<dbReference type="Gene3D" id="3.40.50.150">
    <property type="entry name" value="Vaccinia Virus protein VP39"/>
    <property type="match status" value="1"/>
</dbReference>
<evidence type="ECO:0000313" key="4">
    <source>
        <dbReference type="EMBL" id="OGZ25803.1"/>
    </source>
</evidence>
<accession>A0A1G2EJ43</accession>
<dbReference type="Pfam" id="PF04072">
    <property type="entry name" value="LCM"/>
    <property type="match status" value="1"/>
</dbReference>